<dbReference type="PROSITE" id="PS51746">
    <property type="entry name" value="PPM_2"/>
    <property type="match status" value="1"/>
</dbReference>
<evidence type="ECO:0000256" key="1">
    <source>
        <dbReference type="SAM" id="MobiDB-lite"/>
    </source>
</evidence>
<dbReference type="InterPro" id="IPR036457">
    <property type="entry name" value="PPM-type-like_dom_sf"/>
</dbReference>
<dbReference type="SUPFAM" id="SSF81606">
    <property type="entry name" value="PP2C-like"/>
    <property type="match status" value="1"/>
</dbReference>
<dbReference type="InterPro" id="IPR038225">
    <property type="entry name" value="TagF_sf"/>
</dbReference>
<dbReference type="Gene3D" id="3.40.1730.10">
    <property type="entry name" value="pa0076 domain"/>
    <property type="match status" value="1"/>
</dbReference>
<dbReference type="Gene3D" id="3.60.40.10">
    <property type="entry name" value="PPM-type phosphatase domain"/>
    <property type="match status" value="1"/>
</dbReference>
<dbReference type="SMART" id="SM00332">
    <property type="entry name" value="PP2Cc"/>
    <property type="match status" value="1"/>
</dbReference>
<evidence type="ECO:0000313" key="4">
    <source>
        <dbReference type="Proteomes" id="UP000046176"/>
    </source>
</evidence>
<feature type="region of interest" description="Disordered" evidence="1">
    <location>
        <begin position="1"/>
        <end position="20"/>
    </location>
</feature>
<evidence type="ECO:0000313" key="3">
    <source>
        <dbReference type="EMBL" id="CDZ32505.1"/>
    </source>
</evidence>
<gene>
    <name evidence="3" type="primary">tagF</name>
    <name evidence="3" type="ORF">NGAL_HAMBI1145_12760</name>
</gene>
<dbReference type="RefSeq" id="WP_245282716.1">
    <property type="nucleotide sequence ID" value="NZ_CCRH01000003.1"/>
</dbReference>
<feature type="domain" description="PPM-type phosphatase" evidence="2">
    <location>
        <begin position="255"/>
        <end position="469"/>
    </location>
</feature>
<feature type="region of interest" description="Disordered" evidence="1">
    <location>
        <begin position="222"/>
        <end position="246"/>
    </location>
</feature>
<protein>
    <submittedName>
        <fullName evidence="3">Putative type VI secretion protein TagF</fullName>
    </submittedName>
</protein>
<organism evidence="3 4">
    <name type="scientific">Neorhizobium galegae bv. officinalis</name>
    <dbReference type="NCBI Taxonomy" id="323656"/>
    <lineage>
        <taxon>Bacteria</taxon>
        <taxon>Pseudomonadati</taxon>
        <taxon>Pseudomonadota</taxon>
        <taxon>Alphaproteobacteria</taxon>
        <taxon>Hyphomicrobiales</taxon>
        <taxon>Rhizobiaceae</taxon>
        <taxon>Rhizobium/Agrobacterium group</taxon>
        <taxon>Neorhizobium</taxon>
    </lineage>
</organism>
<dbReference type="EMBL" id="CCRH01000003">
    <property type="protein sequence ID" value="CDZ32505.1"/>
    <property type="molecule type" value="Genomic_DNA"/>
</dbReference>
<reference evidence="3 4" key="1">
    <citation type="submission" date="2014-08" db="EMBL/GenBank/DDBJ databases">
        <authorList>
            <person name="Chen Y.-H."/>
        </authorList>
    </citation>
    <scope>NUCLEOTIDE SEQUENCE [LARGE SCALE GENOMIC DNA]</scope>
</reference>
<dbReference type="Proteomes" id="UP000046176">
    <property type="component" value="Unassembled WGS sequence"/>
</dbReference>
<dbReference type="InterPro" id="IPR001932">
    <property type="entry name" value="PPM-type_phosphatase-like_dom"/>
</dbReference>
<name>A0A0T7FBU0_NEOGA</name>
<proteinExistence type="predicted"/>
<dbReference type="AlphaFoldDB" id="A0A0T7FBU0"/>
<evidence type="ECO:0000259" key="2">
    <source>
        <dbReference type="PROSITE" id="PS51746"/>
    </source>
</evidence>
<sequence length="474" mass="51395">MPSPAPRNSDRHAMNERATLGQTSSDADRIGFFGKLPTHGDFVWTGLGRKLHGALDAWLQSSLQAIQAEFGSQWERRFRSMPSWRFIVEQDLWVPATVAGVIVPSLDRVGRSFPLVVAAQLHGFSGDPRSLCLDDTWFVATEGLAETSARRDFDIDTFTTSLKQLRPPRPGQFDGGVEPSGFTQPGTFWWRMNSEDRRMKGFRVSGAPGPSDFLRLFAEDAAREAEQPGSAPRRQQATAEPKPATAEAHGHLKLLHSYASHPGTRLSVNADSIFISTIPSIFAIVDGVGDGTSAVEASKIAAGMLGDATSQETIEALVQEIKGKLGQAHGLLQSGHLTSERSAPAASIVVLASLHESFAVLWAGDARCYLLRDGMMRCLTRDHTKIGLRRSLARGIGLKGQLVPDVVSGRLHPGDRFLLCSNPLPQVLSERSIANIMLSTELDEVSAVLAQEALIGNCRENFSVTVVDVKADRG</sequence>
<accession>A0A0T7FBU0</accession>
<dbReference type="InterPro" id="IPR017748">
    <property type="entry name" value="TagF"/>
</dbReference>
<feature type="compositionally biased region" description="Low complexity" evidence="1">
    <location>
        <begin position="235"/>
        <end position="246"/>
    </location>
</feature>
<dbReference type="NCBIfam" id="TIGR03373">
    <property type="entry name" value="VI_minor_4"/>
    <property type="match status" value="1"/>
</dbReference>
<dbReference type="Pfam" id="PF09867">
    <property type="entry name" value="TagF_N"/>
    <property type="match status" value="1"/>
</dbReference>